<dbReference type="GO" id="GO:0015833">
    <property type="term" value="P:peptide transport"/>
    <property type="evidence" value="ECO:0007669"/>
    <property type="project" value="TreeGrafter"/>
</dbReference>
<dbReference type="InterPro" id="IPR019546">
    <property type="entry name" value="TAT_signal_bac_arc"/>
</dbReference>
<evidence type="ECO:0000256" key="2">
    <source>
        <dbReference type="ARBA" id="ARBA00010651"/>
    </source>
</evidence>
<keyword evidence="3" id="KW-0813">Transport</keyword>
<comment type="similarity">
    <text evidence="2">Belongs to the Rieske iron-sulfur protein family.</text>
</comment>
<dbReference type="GO" id="GO:0042597">
    <property type="term" value="C:periplasmic space"/>
    <property type="evidence" value="ECO:0007669"/>
    <property type="project" value="UniProtKB-ARBA"/>
</dbReference>
<feature type="transmembrane region" description="Helical" evidence="5">
    <location>
        <begin position="20"/>
        <end position="41"/>
    </location>
</feature>
<dbReference type="RefSeq" id="WP_093273465.1">
    <property type="nucleotide sequence ID" value="NZ_FNOK01000043.1"/>
</dbReference>
<dbReference type="Gene3D" id="3.90.76.10">
    <property type="entry name" value="Dipeptide-binding Protein, Domain 1"/>
    <property type="match status" value="1"/>
</dbReference>
<dbReference type="SUPFAM" id="SSF53850">
    <property type="entry name" value="Periplasmic binding protein-like II"/>
    <property type="match status" value="1"/>
</dbReference>
<gene>
    <name evidence="8" type="ORF">SAMN05216215_104335</name>
</gene>
<accession>A0A1H3PRN7</accession>
<keyword evidence="4" id="KW-0732">Signal</keyword>
<dbReference type="Gene3D" id="3.40.190.10">
    <property type="entry name" value="Periplasmic binding protein-like II"/>
    <property type="match status" value="1"/>
</dbReference>
<comment type="similarity">
    <text evidence="1">Belongs to the bacterial solute-binding protein 5 family.</text>
</comment>
<feature type="domain" description="Ubiquitinol-cytochrome C reductase Fe-S subunit TAT signal" evidence="7">
    <location>
        <begin position="8"/>
        <end position="33"/>
    </location>
</feature>
<evidence type="ECO:0000259" key="7">
    <source>
        <dbReference type="Pfam" id="PF10399"/>
    </source>
</evidence>
<keyword evidence="5" id="KW-0472">Membrane</keyword>
<evidence type="ECO:0000313" key="9">
    <source>
        <dbReference type="Proteomes" id="UP000199529"/>
    </source>
</evidence>
<keyword evidence="5" id="KW-0812">Transmembrane</keyword>
<organism evidence="8 9">
    <name type="scientific">Saccharopolyspora shandongensis</name>
    <dbReference type="NCBI Taxonomy" id="418495"/>
    <lineage>
        <taxon>Bacteria</taxon>
        <taxon>Bacillati</taxon>
        <taxon>Actinomycetota</taxon>
        <taxon>Actinomycetes</taxon>
        <taxon>Pseudonocardiales</taxon>
        <taxon>Pseudonocardiaceae</taxon>
        <taxon>Saccharopolyspora</taxon>
    </lineage>
</organism>
<evidence type="ECO:0000256" key="5">
    <source>
        <dbReference type="SAM" id="Phobius"/>
    </source>
</evidence>
<dbReference type="PANTHER" id="PTHR30290">
    <property type="entry name" value="PERIPLASMIC BINDING COMPONENT OF ABC TRANSPORTER"/>
    <property type="match status" value="1"/>
</dbReference>
<dbReference type="STRING" id="418495.SAMN05216215_104335"/>
<keyword evidence="5" id="KW-1133">Transmembrane helix</keyword>
<dbReference type="GO" id="GO:0043190">
    <property type="term" value="C:ATP-binding cassette (ABC) transporter complex"/>
    <property type="evidence" value="ECO:0007669"/>
    <property type="project" value="InterPro"/>
</dbReference>
<evidence type="ECO:0000256" key="1">
    <source>
        <dbReference type="ARBA" id="ARBA00005695"/>
    </source>
</evidence>
<dbReference type="EMBL" id="FNOK01000043">
    <property type="protein sequence ID" value="SDZ03079.1"/>
    <property type="molecule type" value="Genomic_DNA"/>
</dbReference>
<dbReference type="Gene3D" id="1.20.5.510">
    <property type="entry name" value="Single helix bin"/>
    <property type="match status" value="1"/>
</dbReference>
<dbReference type="PANTHER" id="PTHR30290:SF9">
    <property type="entry name" value="OLIGOPEPTIDE-BINDING PROTEIN APPA"/>
    <property type="match status" value="1"/>
</dbReference>
<name>A0A1H3PRN7_9PSEU</name>
<evidence type="ECO:0000256" key="3">
    <source>
        <dbReference type="ARBA" id="ARBA00022448"/>
    </source>
</evidence>
<dbReference type="InterPro" id="IPR039424">
    <property type="entry name" value="SBP_5"/>
</dbReference>
<evidence type="ECO:0000259" key="6">
    <source>
        <dbReference type="Pfam" id="PF00496"/>
    </source>
</evidence>
<dbReference type="InterPro" id="IPR000914">
    <property type="entry name" value="SBP_5_dom"/>
</dbReference>
<proteinExistence type="inferred from homology"/>
<dbReference type="Pfam" id="PF00496">
    <property type="entry name" value="SBP_bac_5"/>
    <property type="match status" value="1"/>
</dbReference>
<dbReference type="InterPro" id="IPR030678">
    <property type="entry name" value="Peptide/Ni-bd"/>
</dbReference>
<dbReference type="GO" id="GO:1904680">
    <property type="term" value="F:peptide transmembrane transporter activity"/>
    <property type="evidence" value="ECO:0007669"/>
    <property type="project" value="TreeGrafter"/>
</dbReference>
<keyword evidence="9" id="KW-1185">Reference proteome</keyword>
<evidence type="ECO:0000256" key="4">
    <source>
        <dbReference type="ARBA" id="ARBA00022729"/>
    </source>
</evidence>
<dbReference type="GO" id="GO:0008121">
    <property type="term" value="F:quinol-cytochrome-c reductase activity"/>
    <property type="evidence" value="ECO:0007669"/>
    <property type="project" value="InterPro"/>
</dbReference>
<evidence type="ECO:0000313" key="8">
    <source>
        <dbReference type="EMBL" id="SDZ03079.1"/>
    </source>
</evidence>
<dbReference type="CDD" id="cd08503">
    <property type="entry name" value="PBP2_NikA_DppA_OppA_like_17"/>
    <property type="match status" value="1"/>
</dbReference>
<dbReference type="InterPro" id="IPR006311">
    <property type="entry name" value="TAT_signal"/>
</dbReference>
<dbReference type="Pfam" id="PF10399">
    <property type="entry name" value="UCR_Fe-S_N"/>
    <property type="match status" value="1"/>
</dbReference>
<dbReference type="AlphaFoldDB" id="A0A1H3PRN7"/>
<dbReference type="Proteomes" id="UP000199529">
    <property type="component" value="Unassembled WGS sequence"/>
</dbReference>
<dbReference type="Gene3D" id="3.10.105.10">
    <property type="entry name" value="Dipeptide-binding Protein, Domain 3"/>
    <property type="match status" value="1"/>
</dbReference>
<dbReference type="PROSITE" id="PS51318">
    <property type="entry name" value="TAT"/>
    <property type="match status" value="1"/>
</dbReference>
<protein>
    <submittedName>
        <fullName evidence="8">Peptide/nickel transport system substrate-binding protein</fullName>
    </submittedName>
</protein>
<dbReference type="OrthoDB" id="9046151at2"/>
<feature type="domain" description="Solute-binding protein family 5" evidence="6">
    <location>
        <begin position="99"/>
        <end position="431"/>
    </location>
</feature>
<dbReference type="NCBIfam" id="TIGR01409">
    <property type="entry name" value="TAT_signal_seq"/>
    <property type="match status" value="1"/>
</dbReference>
<dbReference type="InterPro" id="IPR019470">
    <property type="entry name" value="Ubiq_cytC_Rdtase_Fe-S_su_TAT"/>
</dbReference>
<sequence length="529" mass="58052">MPSRGRSNAGPSRRDFLRYVAVGAGAVGAGAVVSGCAGGAVRKAPIPSGPPQYGGRLRVGIVGGSSKDTLDAHATVTHPDQARIFQLYDTLLRFDSDYQIQPALAESVESDPQALTWTIRLREGVEFHNGKTLAAEDVIHTLRRIADPADPKNGAVGLSSLDLNAMQALDQRTVRLTLSRPDVTLPDQFAEYANGIVPVGYDPNRPVGCGPFAYDSFEPGQQSLFTKNRNYWRDGEPYVDEVVIIDFPDDTARINALLGGQVDAIDQVPLGLLRVLDADPNLRLLESQTGSWVPFTMRVDRPPFDDVRVRQAFRLVVDREQMIKQVLGGHGTIGNDIYSPADPLYNSALPQRGRDVAKARQLLREAGRENLTVELVTSPVAAGVVEAAQVFAQQAADAGITVNIRRVDSGEFFGDMYLSWDFAQDYWFTRNFLAQAGSGSLPDSPYNETHWNHPEFNDLVYQARATTDPARRKELVARAQQIEWESGGYIVWGFPNQLDAHSVRVVGLEPDKSGAPLNSYGFRHAWLAK</sequence>
<dbReference type="PIRSF" id="PIRSF002741">
    <property type="entry name" value="MppA"/>
    <property type="match status" value="1"/>
</dbReference>
<reference evidence="9" key="1">
    <citation type="submission" date="2016-10" db="EMBL/GenBank/DDBJ databases">
        <authorList>
            <person name="Varghese N."/>
            <person name="Submissions S."/>
        </authorList>
    </citation>
    <scope>NUCLEOTIDE SEQUENCE [LARGE SCALE GENOMIC DNA]</scope>
    <source>
        <strain evidence="9">CGMCC 4.3530</strain>
    </source>
</reference>